<dbReference type="EMBL" id="JACCCC010000001">
    <property type="protein sequence ID" value="NYE47256.1"/>
    <property type="molecule type" value="Genomic_DNA"/>
</dbReference>
<dbReference type="CDD" id="cd07043">
    <property type="entry name" value="STAS_anti-anti-sigma_factors"/>
    <property type="match status" value="1"/>
</dbReference>
<dbReference type="Gene3D" id="3.30.750.24">
    <property type="entry name" value="STAS domain"/>
    <property type="match status" value="1"/>
</dbReference>
<dbReference type="PANTHER" id="PTHR33495">
    <property type="entry name" value="ANTI-SIGMA FACTOR ANTAGONIST TM_1081-RELATED-RELATED"/>
    <property type="match status" value="1"/>
</dbReference>
<evidence type="ECO:0000313" key="4">
    <source>
        <dbReference type="EMBL" id="NYE47256.1"/>
    </source>
</evidence>
<evidence type="ECO:0000256" key="1">
    <source>
        <dbReference type="ARBA" id="ARBA00009013"/>
    </source>
</evidence>
<dbReference type="GO" id="GO:0043856">
    <property type="term" value="F:anti-sigma factor antagonist activity"/>
    <property type="evidence" value="ECO:0007669"/>
    <property type="project" value="InterPro"/>
</dbReference>
<dbReference type="SUPFAM" id="SSF52091">
    <property type="entry name" value="SpoIIaa-like"/>
    <property type="match status" value="1"/>
</dbReference>
<dbReference type="NCBIfam" id="TIGR00377">
    <property type="entry name" value="ant_ant_sig"/>
    <property type="match status" value="1"/>
</dbReference>
<dbReference type="PROSITE" id="PS50801">
    <property type="entry name" value="STAS"/>
    <property type="match status" value="1"/>
</dbReference>
<dbReference type="InterPro" id="IPR036513">
    <property type="entry name" value="STAS_dom_sf"/>
</dbReference>
<dbReference type="Proteomes" id="UP000589036">
    <property type="component" value="Unassembled WGS sequence"/>
</dbReference>
<comment type="similarity">
    <text evidence="1 2">Belongs to the anti-sigma-factor antagonist family.</text>
</comment>
<evidence type="ECO:0000259" key="3">
    <source>
        <dbReference type="PROSITE" id="PS50801"/>
    </source>
</evidence>
<evidence type="ECO:0000313" key="5">
    <source>
        <dbReference type="Proteomes" id="UP000589036"/>
    </source>
</evidence>
<gene>
    <name evidence="4" type="ORF">HDA32_002376</name>
</gene>
<dbReference type="InterPro" id="IPR003658">
    <property type="entry name" value="Anti-sigma_ant"/>
</dbReference>
<dbReference type="RefSeq" id="WP_179643240.1">
    <property type="nucleotide sequence ID" value="NZ_BAAAYY010000026.1"/>
</dbReference>
<organism evidence="4 5">
    <name type="scientific">Spinactinospora alkalitolerans</name>
    <dbReference type="NCBI Taxonomy" id="687207"/>
    <lineage>
        <taxon>Bacteria</taxon>
        <taxon>Bacillati</taxon>
        <taxon>Actinomycetota</taxon>
        <taxon>Actinomycetes</taxon>
        <taxon>Streptosporangiales</taxon>
        <taxon>Nocardiopsidaceae</taxon>
        <taxon>Spinactinospora</taxon>
    </lineage>
</organism>
<dbReference type="PANTHER" id="PTHR33495:SF2">
    <property type="entry name" value="ANTI-SIGMA FACTOR ANTAGONIST TM_1081-RELATED"/>
    <property type="match status" value="1"/>
</dbReference>
<dbReference type="InterPro" id="IPR002645">
    <property type="entry name" value="STAS_dom"/>
</dbReference>
<dbReference type="AlphaFoldDB" id="A0A852TS84"/>
<reference evidence="4 5" key="1">
    <citation type="submission" date="2020-07" db="EMBL/GenBank/DDBJ databases">
        <title>Sequencing the genomes of 1000 actinobacteria strains.</title>
        <authorList>
            <person name="Klenk H.-P."/>
        </authorList>
    </citation>
    <scope>NUCLEOTIDE SEQUENCE [LARGE SCALE GENOMIC DNA]</scope>
    <source>
        <strain evidence="4 5">CXB654</strain>
    </source>
</reference>
<sequence>MSGENREYFPCGETAVVAVHGEVDLASADEMLESLLRAAAGSGCGCLVVDLSRVRFFDASAIRALMAAYRTLLREGRHMVLAEPSRPAARTLDALGMEQVFDVYPIVEAALAHSHRRLGDGPGPLNLRG</sequence>
<feature type="domain" description="STAS" evidence="3">
    <location>
        <begin position="16"/>
        <end position="114"/>
    </location>
</feature>
<protein>
    <recommendedName>
        <fullName evidence="2">Anti-sigma factor antagonist</fullName>
    </recommendedName>
</protein>
<evidence type="ECO:0000256" key="2">
    <source>
        <dbReference type="RuleBase" id="RU003749"/>
    </source>
</evidence>
<keyword evidence="5" id="KW-1185">Reference proteome</keyword>
<accession>A0A852TS84</accession>
<name>A0A852TS84_9ACTN</name>
<proteinExistence type="inferred from homology"/>
<comment type="caution">
    <text evidence="4">The sequence shown here is derived from an EMBL/GenBank/DDBJ whole genome shotgun (WGS) entry which is preliminary data.</text>
</comment>
<dbReference type="Pfam" id="PF01740">
    <property type="entry name" value="STAS"/>
    <property type="match status" value="1"/>
</dbReference>